<proteinExistence type="predicted"/>
<dbReference type="Proteomes" id="UP000024635">
    <property type="component" value="Unassembled WGS sequence"/>
</dbReference>
<dbReference type="AlphaFoldDB" id="A0A016THP8"/>
<keyword evidence="2" id="KW-1185">Reference proteome</keyword>
<evidence type="ECO:0000313" key="2">
    <source>
        <dbReference type="Proteomes" id="UP000024635"/>
    </source>
</evidence>
<reference evidence="2" key="1">
    <citation type="journal article" date="2015" name="Nat. Genet.">
        <title>The genome and transcriptome of the zoonotic hookworm Ancylostoma ceylanicum identify infection-specific gene families.</title>
        <authorList>
            <person name="Schwarz E.M."/>
            <person name="Hu Y."/>
            <person name="Antoshechkin I."/>
            <person name="Miller M.M."/>
            <person name="Sternberg P.W."/>
            <person name="Aroian R.V."/>
        </authorList>
    </citation>
    <scope>NUCLEOTIDE SEQUENCE</scope>
    <source>
        <strain evidence="2">HY135</strain>
    </source>
</reference>
<gene>
    <name evidence="1" type="primary">Acey_s0102.g3490</name>
    <name evidence="1" type="ORF">Y032_0102g3490</name>
</gene>
<accession>A0A016THP8</accession>
<sequence length="125" mass="14084">MAFNQTYYYLPTTTGESASDQHLVFPVELIVDEQPPSLREQHSTPNAVHVYHKPPQQQYTVHPGIQQQFLAYEQPPGLQEQPTTSNVVQIEKGQLYIIHGVVRGGFEVSDDAYPSCAPTVRYNQA</sequence>
<comment type="caution">
    <text evidence="1">The sequence shown here is derived from an EMBL/GenBank/DDBJ whole genome shotgun (WGS) entry which is preliminary data.</text>
</comment>
<protein>
    <submittedName>
        <fullName evidence="1">Uncharacterized protein</fullName>
    </submittedName>
</protein>
<dbReference type="EMBL" id="JARK01001438">
    <property type="protein sequence ID" value="EYC02108.1"/>
    <property type="molecule type" value="Genomic_DNA"/>
</dbReference>
<organism evidence="1 2">
    <name type="scientific">Ancylostoma ceylanicum</name>
    <dbReference type="NCBI Taxonomy" id="53326"/>
    <lineage>
        <taxon>Eukaryota</taxon>
        <taxon>Metazoa</taxon>
        <taxon>Ecdysozoa</taxon>
        <taxon>Nematoda</taxon>
        <taxon>Chromadorea</taxon>
        <taxon>Rhabditida</taxon>
        <taxon>Rhabditina</taxon>
        <taxon>Rhabditomorpha</taxon>
        <taxon>Strongyloidea</taxon>
        <taxon>Ancylostomatidae</taxon>
        <taxon>Ancylostomatinae</taxon>
        <taxon>Ancylostoma</taxon>
    </lineage>
</organism>
<name>A0A016THP8_9BILA</name>
<evidence type="ECO:0000313" key="1">
    <source>
        <dbReference type="EMBL" id="EYC02108.1"/>
    </source>
</evidence>